<organism evidence="2 3">
    <name type="scientific">Clostridium brassicae</name>
    <dbReference type="NCBI Taxonomy" id="2999072"/>
    <lineage>
        <taxon>Bacteria</taxon>
        <taxon>Bacillati</taxon>
        <taxon>Bacillota</taxon>
        <taxon>Clostridia</taxon>
        <taxon>Eubacteriales</taxon>
        <taxon>Clostridiaceae</taxon>
        <taxon>Clostridium</taxon>
    </lineage>
</organism>
<reference evidence="2" key="1">
    <citation type="submission" date="2022-12" db="EMBL/GenBank/DDBJ databases">
        <title>Clostridium sp. nov., isolated from industrial wastewater.</title>
        <authorList>
            <person name="Jiayan W."/>
        </authorList>
    </citation>
    <scope>NUCLEOTIDE SEQUENCE</scope>
    <source>
        <strain evidence="2">ZC22-4</strain>
    </source>
</reference>
<evidence type="ECO:0000313" key="3">
    <source>
        <dbReference type="Proteomes" id="UP001144612"/>
    </source>
</evidence>
<comment type="caution">
    <text evidence="2">The sequence shown here is derived from an EMBL/GenBank/DDBJ whole genome shotgun (WGS) entry which is preliminary data.</text>
</comment>
<sequence length="46" mass="4941">MGKRKVVTYGILLGSICLMGVGIYRNEVNTVLKKAVNICLECIGIG</sequence>
<evidence type="ECO:0000313" key="2">
    <source>
        <dbReference type="EMBL" id="MCY6958668.1"/>
    </source>
</evidence>
<name>A0ABT4DAI3_9CLOT</name>
<keyword evidence="3" id="KW-1185">Reference proteome</keyword>
<dbReference type="NCBIfam" id="NF040920">
    <property type="entry name" value="CD1871A_fam"/>
    <property type="match status" value="1"/>
</dbReference>
<dbReference type="RefSeq" id="WP_268061085.1">
    <property type="nucleotide sequence ID" value="NZ_JAPQFJ010000007.1"/>
</dbReference>
<protein>
    <submittedName>
        <fullName evidence="2">CD1871A family CXXC motif-containing protein</fullName>
    </submittedName>
</protein>
<proteinExistence type="predicted"/>
<gene>
    <name evidence="2" type="ORF">OW729_08630</name>
</gene>
<evidence type="ECO:0000256" key="1">
    <source>
        <dbReference type="SAM" id="Phobius"/>
    </source>
</evidence>
<accession>A0ABT4DAI3</accession>
<dbReference type="InterPro" id="IPR047708">
    <property type="entry name" value="CD1871A-like"/>
</dbReference>
<keyword evidence="1" id="KW-0812">Transmembrane</keyword>
<feature type="transmembrane region" description="Helical" evidence="1">
    <location>
        <begin position="6"/>
        <end position="24"/>
    </location>
</feature>
<keyword evidence="1" id="KW-0472">Membrane</keyword>
<dbReference type="EMBL" id="JAPQFJ010000007">
    <property type="protein sequence ID" value="MCY6958668.1"/>
    <property type="molecule type" value="Genomic_DNA"/>
</dbReference>
<dbReference type="Proteomes" id="UP001144612">
    <property type="component" value="Unassembled WGS sequence"/>
</dbReference>
<keyword evidence="1" id="KW-1133">Transmembrane helix</keyword>